<dbReference type="GO" id="GO:0045493">
    <property type="term" value="P:xylan catabolic process"/>
    <property type="evidence" value="ECO:0007669"/>
    <property type="project" value="UniProtKB-KW"/>
</dbReference>
<proteinExistence type="predicted"/>
<feature type="domain" description="Glucosamine inositolphosphorylceramide transferase 1 N-terminal" evidence="3">
    <location>
        <begin position="249"/>
        <end position="453"/>
    </location>
</feature>
<keyword evidence="1" id="KW-0858">Xylan degradation</keyword>
<sequence length="509" mass="55783">MIVELRFDQQRPRAWMRHLLDLLADDQRTLQVSWISSPAERPAGLETLLDLERMLLRRGRRCGSDAEPALLNEARGSYGTPEVVIDFTTAPREADCGARLYLRPLFDGHDGEDALLAAILAGDLPVIEILDDVSGAVMWSGQPSGENASGLGGALGATMARTGTLLKGVLESGPRPQTIAREGANLGHPQSARGFVARNLAMSIAKSIYRLCCYAPHWRIGWRYTDDAGIWGSGDLSGPGWQALPSPANRFYADPFAMTWKGRTFVFFEDLDHHVGKGTISATEFGDAGPIGEAVPVLEAPWHLSYPFLMEHGGELWMIPESSVRKDVAIYRCIAFPGRWERHATLLSGIELADATILQHEGLYYLFGATRDDEGDGGYSDTLSIYVGNDLFGPWQPHALRPALVDRASARPAGHFVRRSGRLWRPVQDCTRGYGGAVGLAEITALSPETFAQTVRHIIEPGPRWPGRKLHTLNRCGRLELIDGSVIQPKLQPLRSMARANDPVVAAAR</sequence>
<dbReference type="InterPro" id="IPR023296">
    <property type="entry name" value="Glyco_hydro_beta-prop_sf"/>
</dbReference>
<evidence type="ECO:0000313" key="5">
    <source>
        <dbReference type="Proteomes" id="UP000248134"/>
    </source>
</evidence>
<dbReference type="SUPFAM" id="SSF75005">
    <property type="entry name" value="Arabinanase/levansucrase/invertase"/>
    <property type="match status" value="1"/>
</dbReference>
<evidence type="ECO:0000256" key="1">
    <source>
        <dbReference type="ARBA" id="ARBA00022651"/>
    </source>
</evidence>
<evidence type="ECO:0000256" key="2">
    <source>
        <dbReference type="ARBA" id="ARBA00023277"/>
    </source>
</evidence>
<dbReference type="RefSeq" id="WP_110786495.1">
    <property type="nucleotide sequence ID" value="NZ_QKQS01000023.1"/>
</dbReference>
<evidence type="ECO:0000313" key="4">
    <source>
        <dbReference type="EMBL" id="PZA10387.1"/>
    </source>
</evidence>
<gene>
    <name evidence="4" type="ORF">DNX69_13505</name>
</gene>
<keyword evidence="1" id="KW-0624">Polysaccharide degradation</keyword>
<dbReference type="InterPro" id="IPR052176">
    <property type="entry name" value="Glycosyl_Hydrlase_43_Enz"/>
</dbReference>
<reference evidence="4 5" key="1">
    <citation type="submission" date="2018-06" db="EMBL/GenBank/DDBJ databases">
        <title>Draft Whole-Genome Sequence of the purple photosynthetic bacterium Rhodospeudomonas palustris XCP.</title>
        <authorList>
            <person name="Rayyan A."/>
            <person name="Meyer T.E."/>
            <person name="Kyndt J.A."/>
        </authorList>
    </citation>
    <scope>NUCLEOTIDE SEQUENCE [LARGE SCALE GENOMIC DNA]</scope>
    <source>
        <strain evidence="4 5">XCP</strain>
    </source>
</reference>
<keyword evidence="2" id="KW-0119">Carbohydrate metabolism</keyword>
<dbReference type="Gene3D" id="2.115.10.20">
    <property type="entry name" value="Glycosyl hydrolase domain, family 43"/>
    <property type="match status" value="1"/>
</dbReference>
<protein>
    <recommendedName>
        <fullName evidence="3">Glucosamine inositolphosphorylceramide transferase 1 N-terminal domain-containing protein</fullName>
    </recommendedName>
</protein>
<name>A0A323UDV4_RHOPL</name>
<accession>A0A323UDV4</accession>
<evidence type="ECO:0000259" key="3">
    <source>
        <dbReference type="Pfam" id="PF24793"/>
    </source>
</evidence>
<dbReference type="Proteomes" id="UP000248134">
    <property type="component" value="Unassembled WGS sequence"/>
</dbReference>
<dbReference type="InterPro" id="IPR056442">
    <property type="entry name" value="GINT1_N"/>
</dbReference>
<dbReference type="PANTHER" id="PTHR43772">
    <property type="entry name" value="ENDO-1,4-BETA-XYLANASE"/>
    <property type="match status" value="1"/>
</dbReference>
<dbReference type="PANTHER" id="PTHR43772:SF2">
    <property type="entry name" value="PUTATIVE (AFU_ORTHOLOGUE AFUA_2G04480)-RELATED"/>
    <property type="match status" value="1"/>
</dbReference>
<dbReference type="Pfam" id="PF24793">
    <property type="entry name" value="GINT1_N"/>
    <property type="match status" value="1"/>
</dbReference>
<dbReference type="EMBL" id="QKQS01000023">
    <property type="protein sequence ID" value="PZA10387.1"/>
    <property type="molecule type" value="Genomic_DNA"/>
</dbReference>
<dbReference type="OrthoDB" id="3771157at2"/>
<comment type="caution">
    <text evidence="4">The sequence shown here is derived from an EMBL/GenBank/DDBJ whole genome shotgun (WGS) entry which is preliminary data.</text>
</comment>
<dbReference type="AlphaFoldDB" id="A0A323UDV4"/>
<organism evidence="4 5">
    <name type="scientific">Rhodopseudomonas palustris</name>
    <dbReference type="NCBI Taxonomy" id="1076"/>
    <lineage>
        <taxon>Bacteria</taxon>
        <taxon>Pseudomonadati</taxon>
        <taxon>Pseudomonadota</taxon>
        <taxon>Alphaproteobacteria</taxon>
        <taxon>Hyphomicrobiales</taxon>
        <taxon>Nitrobacteraceae</taxon>
        <taxon>Rhodopseudomonas</taxon>
    </lineage>
</organism>